<dbReference type="PANTHER" id="PTHR11545:SF2">
    <property type="entry name" value="LARGE RIBOSOMAL SUBUNIT PROTEIN UL13M"/>
    <property type="match status" value="1"/>
</dbReference>
<reference evidence="8" key="1">
    <citation type="submission" date="2019-02" db="EMBL/GenBank/DDBJ databases">
        <title>Complete genome sequence of Rhodoferax sp. Gr-4.</title>
        <authorList>
            <person name="Jin L."/>
        </authorList>
    </citation>
    <scope>NUCLEOTIDE SEQUENCE [LARGE SCALE GENOMIC DNA]</scope>
    <source>
        <strain evidence="8">Gr-4</strain>
    </source>
</reference>
<dbReference type="Pfam" id="PF00572">
    <property type="entry name" value="Ribosomal_L13"/>
    <property type="match status" value="1"/>
</dbReference>
<evidence type="ECO:0000256" key="3">
    <source>
        <dbReference type="ARBA" id="ARBA00022980"/>
    </source>
</evidence>
<protein>
    <recommendedName>
        <fullName evidence="5 6">Large ribosomal subunit protein uL13</fullName>
    </recommendedName>
</protein>
<dbReference type="Proteomes" id="UP000317365">
    <property type="component" value="Chromosome"/>
</dbReference>
<evidence type="ECO:0000256" key="2">
    <source>
        <dbReference type="ARBA" id="ARBA00011838"/>
    </source>
</evidence>
<evidence type="ECO:0000256" key="6">
    <source>
        <dbReference type="HAMAP-Rule" id="MF_01366"/>
    </source>
</evidence>
<dbReference type="AlphaFoldDB" id="A0A515ETT4"/>
<dbReference type="KEGG" id="rhg:EXZ61_18365"/>
<dbReference type="FunFam" id="3.90.1180.10:FF:000001">
    <property type="entry name" value="50S ribosomal protein L13"/>
    <property type="match status" value="1"/>
</dbReference>
<keyword evidence="8" id="KW-1185">Reference proteome</keyword>
<gene>
    <name evidence="6" type="primary">rplM</name>
    <name evidence="7" type="ORF">EXZ61_18365</name>
</gene>
<dbReference type="CDD" id="cd00392">
    <property type="entry name" value="Ribosomal_L13"/>
    <property type="match status" value="1"/>
</dbReference>
<proteinExistence type="inferred from homology"/>
<dbReference type="InterPro" id="IPR036899">
    <property type="entry name" value="Ribosomal_uL13_sf"/>
</dbReference>
<evidence type="ECO:0000256" key="1">
    <source>
        <dbReference type="ARBA" id="ARBA00006227"/>
    </source>
</evidence>
<comment type="similarity">
    <text evidence="1 6">Belongs to the universal ribosomal protein uL13 family.</text>
</comment>
<sequence>MSTFSAKPAEVVHEWFVIDATDKVLGRVASEVALRLRGKHKAIYTPHVDTGDFIVIINAAQLRVTGAKTLDKVYYRHSGYPGGITATSFRDMQAKHPGRALEKAVKGMLPKGPLGYAMIKKLKVYGGAEHPHAAQQPKVLDIPGISANAVKREAAQ</sequence>
<dbReference type="GO" id="GO:0006412">
    <property type="term" value="P:translation"/>
    <property type="evidence" value="ECO:0007669"/>
    <property type="project" value="UniProtKB-UniRule"/>
</dbReference>
<keyword evidence="4 6" id="KW-0687">Ribonucleoprotein</keyword>
<name>A0A515ETT4_9BURK</name>
<dbReference type="GO" id="GO:0003729">
    <property type="term" value="F:mRNA binding"/>
    <property type="evidence" value="ECO:0007669"/>
    <property type="project" value="TreeGrafter"/>
</dbReference>
<dbReference type="Gene3D" id="3.90.1180.10">
    <property type="entry name" value="Ribosomal protein L13"/>
    <property type="match status" value="1"/>
</dbReference>
<dbReference type="InterPro" id="IPR005823">
    <property type="entry name" value="Ribosomal_uL13_bac-type"/>
</dbReference>
<dbReference type="NCBIfam" id="TIGR01066">
    <property type="entry name" value="rplM_bact"/>
    <property type="match status" value="1"/>
</dbReference>
<accession>A0A515ETT4</accession>
<dbReference type="GO" id="GO:0022625">
    <property type="term" value="C:cytosolic large ribosomal subunit"/>
    <property type="evidence" value="ECO:0007669"/>
    <property type="project" value="TreeGrafter"/>
</dbReference>
<evidence type="ECO:0000313" key="8">
    <source>
        <dbReference type="Proteomes" id="UP000317365"/>
    </source>
</evidence>
<evidence type="ECO:0000313" key="7">
    <source>
        <dbReference type="EMBL" id="QDL55983.1"/>
    </source>
</evidence>
<dbReference type="InterPro" id="IPR005822">
    <property type="entry name" value="Ribosomal_uL13"/>
</dbReference>
<evidence type="ECO:0000256" key="4">
    <source>
        <dbReference type="ARBA" id="ARBA00023274"/>
    </source>
</evidence>
<dbReference type="HAMAP" id="MF_01366">
    <property type="entry name" value="Ribosomal_uL13"/>
    <property type="match status" value="1"/>
</dbReference>
<dbReference type="EMBL" id="CP036282">
    <property type="protein sequence ID" value="QDL55983.1"/>
    <property type="molecule type" value="Genomic_DNA"/>
</dbReference>
<reference evidence="8" key="2">
    <citation type="journal article" date="2020" name="Int. J. Syst. Evol. Microbiol.">
        <title>Genomic insights into a novel species Rhodoferax aquaticus sp. nov., isolated from freshwater.</title>
        <authorList>
            <person name="Li T."/>
            <person name="Zhuo Y."/>
            <person name="Jin C.Z."/>
            <person name="Wu X."/>
            <person name="Ko S.R."/>
            <person name="Jin F.J."/>
            <person name="Ahn C.Y."/>
            <person name="Oh H.M."/>
            <person name="Lee H.G."/>
            <person name="Jin L."/>
        </authorList>
    </citation>
    <scope>NUCLEOTIDE SEQUENCE [LARGE SCALE GENOMIC DNA]</scope>
    <source>
        <strain evidence="8">Gr-4</strain>
    </source>
</reference>
<dbReference type="PIRSF" id="PIRSF002181">
    <property type="entry name" value="Ribosomal_L13"/>
    <property type="match status" value="1"/>
</dbReference>
<dbReference type="GO" id="GO:0003735">
    <property type="term" value="F:structural constituent of ribosome"/>
    <property type="evidence" value="ECO:0007669"/>
    <property type="project" value="InterPro"/>
</dbReference>
<keyword evidence="3 6" id="KW-0689">Ribosomal protein</keyword>
<dbReference type="RefSeq" id="WP_142813160.1">
    <property type="nucleotide sequence ID" value="NZ_CP036282.1"/>
</dbReference>
<dbReference type="GO" id="GO:0017148">
    <property type="term" value="P:negative regulation of translation"/>
    <property type="evidence" value="ECO:0007669"/>
    <property type="project" value="TreeGrafter"/>
</dbReference>
<dbReference type="PANTHER" id="PTHR11545">
    <property type="entry name" value="RIBOSOMAL PROTEIN L13"/>
    <property type="match status" value="1"/>
</dbReference>
<comment type="subunit">
    <text evidence="2 6">Part of the 50S ribosomal subunit.</text>
</comment>
<organism evidence="7 8">
    <name type="scientific">Rhodoferax aquaticus</name>
    <dbReference type="NCBI Taxonomy" id="2527691"/>
    <lineage>
        <taxon>Bacteria</taxon>
        <taxon>Pseudomonadati</taxon>
        <taxon>Pseudomonadota</taxon>
        <taxon>Betaproteobacteria</taxon>
        <taxon>Burkholderiales</taxon>
        <taxon>Comamonadaceae</taxon>
        <taxon>Rhodoferax</taxon>
    </lineage>
</organism>
<comment type="function">
    <text evidence="6">This protein is one of the early assembly proteins of the 50S ribosomal subunit, although it is not seen to bind rRNA by itself. It is important during the early stages of 50S assembly.</text>
</comment>
<evidence type="ECO:0000256" key="5">
    <source>
        <dbReference type="ARBA" id="ARBA00035201"/>
    </source>
</evidence>
<dbReference type="SUPFAM" id="SSF52161">
    <property type="entry name" value="Ribosomal protein L13"/>
    <property type="match status" value="1"/>
</dbReference>